<reference evidence="1 2" key="1">
    <citation type="journal article" date="2019" name="Nat. Ecol. Evol.">
        <title>Megaphylogeny resolves global patterns of mushroom evolution.</title>
        <authorList>
            <person name="Varga T."/>
            <person name="Krizsan K."/>
            <person name="Foldi C."/>
            <person name="Dima B."/>
            <person name="Sanchez-Garcia M."/>
            <person name="Sanchez-Ramirez S."/>
            <person name="Szollosi G.J."/>
            <person name="Szarkandi J.G."/>
            <person name="Papp V."/>
            <person name="Albert L."/>
            <person name="Andreopoulos W."/>
            <person name="Angelini C."/>
            <person name="Antonin V."/>
            <person name="Barry K.W."/>
            <person name="Bougher N.L."/>
            <person name="Buchanan P."/>
            <person name="Buyck B."/>
            <person name="Bense V."/>
            <person name="Catcheside P."/>
            <person name="Chovatia M."/>
            <person name="Cooper J."/>
            <person name="Damon W."/>
            <person name="Desjardin D."/>
            <person name="Finy P."/>
            <person name="Geml J."/>
            <person name="Haridas S."/>
            <person name="Hughes K."/>
            <person name="Justo A."/>
            <person name="Karasinski D."/>
            <person name="Kautmanova I."/>
            <person name="Kiss B."/>
            <person name="Kocsube S."/>
            <person name="Kotiranta H."/>
            <person name="LaButti K.M."/>
            <person name="Lechner B.E."/>
            <person name="Liimatainen K."/>
            <person name="Lipzen A."/>
            <person name="Lukacs Z."/>
            <person name="Mihaltcheva S."/>
            <person name="Morgado L.N."/>
            <person name="Niskanen T."/>
            <person name="Noordeloos M.E."/>
            <person name="Ohm R.A."/>
            <person name="Ortiz-Santana B."/>
            <person name="Ovrebo C."/>
            <person name="Racz N."/>
            <person name="Riley R."/>
            <person name="Savchenko A."/>
            <person name="Shiryaev A."/>
            <person name="Soop K."/>
            <person name="Spirin V."/>
            <person name="Szebenyi C."/>
            <person name="Tomsovsky M."/>
            <person name="Tulloss R.E."/>
            <person name="Uehling J."/>
            <person name="Grigoriev I.V."/>
            <person name="Vagvolgyi C."/>
            <person name="Papp T."/>
            <person name="Martin F.M."/>
            <person name="Miettinen O."/>
            <person name="Hibbett D.S."/>
            <person name="Nagy L.G."/>
        </authorList>
    </citation>
    <scope>NUCLEOTIDE SEQUENCE [LARGE SCALE GENOMIC DNA]</scope>
    <source>
        <strain evidence="1 2">NL-1719</strain>
    </source>
</reference>
<keyword evidence="2" id="KW-1185">Reference proteome</keyword>
<sequence>MFYSDAILARRGPLARVWLAAHMEKKLSKAQALQTDIEESVDIIMNERIEIMALRLSGQLLLGVARIYSRKAKYLLDDCNEALDKIKMTFFRPGVVVDMTAAQASVDKNAITLRPMALLDLLLPDVNWDWEYDDRLAQAPPYTYQASTAQVTLPLGPANGIASGDYSDVASSVGGARYQSEPVFEPFSGVGEQQRALSEVSPSFGGDVDEGMSIGIGRVGEGMDVPEFVFGGMEGVDLEGMGIGYGAQPPLSPLGLREEGEGEGSPPPEYGSSPVIPGLSPLPEITPSPRAAAPIALPPTAPVQPPVPGAAPAAKRKRREKPQIIDTIIERSPPDTRDVSDILTAPSFVPRSSITAKLLEIREDPLAHFLGAPVGLPPALSRMFTGVRGRSVTQQEMVAGLGVEEAEEEEEPGVGRRLSRVPSAPPFEPPSSPPAQFPPVSGFPLAPGQFEMGPPSYILEEPQTEDTFEFPEGPVDIGLPPMRRSPAAVSVSGVSMAPSVVVPESEVTGVEEFDVLGLLKTDLRSEEGDEEERVVNWNELVGKVKTSRHVAAVFFYQLLVLGTRDNVKLSQEVAYGDIEVRAKDGLWAQRDVGGRGRGSESVSGRSAVPSSPRSVHMQ</sequence>
<gene>
    <name evidence="1" type="ORF">BDN72DRAFT_828138</name>
</gene>
<dbReference type="Proteomes" id="UP000308600">
    <property type="component" value="Unassembled WGS sequence"/>
</dbReference>
<organism evidence="1 2">
    <name type="scientific">Pluteus cervinus</name>
    <dbReference type="NCBI Taxonomy" id="181527"/>
    <lineage>
        <taxon>Eukaryota</taxon>
        <taxon>Fungi</taxon>
        <taxon>Dikarya</taxon>
        <taxon>Basidiomycota</taxon>
        <taxon>Agaricomycotina</taxon>
        <taxon>Agaricomycetes</taxon>
        <taxon>Agaricomycetidae</taxon>
        <taxon>Agaricales</taxon>
        <taxon>Pluteineae</taxon>
        <taxon>Pluteaceae</taxon>
        <taxon>Pluteus</taxon>
    </lineage>
</organism>
<accession>A0ACD3A7E4</accession>
<evidence type="ECO:0000313" key="1">
    <source>
        <dbReference type="EMBL" id="TFK61622.1"/>
    </source>
</evidence>
<name>A0ACD3A7E4_9AGAR</name>
<protein>
    <submittedName>
        <fullName evidence="1">Uncharacterized protein</fullName>
    </submittedName>
</protein>
<dbReference type="EMBL" id="ML208642">
    <property type="protein sequence ID" value="TFK61622.1"/>
    <property type="molecule type" value="Genomic_DNA"/>
</dbReference>
<evidence type="ECO:0000313" key="2">
    <source>
        <dbReference type="Proteomes" id="UP000308600"/>
    </source>
</evidence>
<proteinExistence type="predicted"/>